<evidence type="ECO:0000259" key="8">
    <source>
        <dbReference type="Pfam" id="PF16916"/>
    </source>
</evidence>
<dbReference type="InterPro" id="IPR002524">
    <property type="entry name" value="Cation_efflux"/>
</dbReference>
<evidence type="ECO:0000313" key="9">
    <source>
        <dbReference type="EMBL" id="AEI39140.1"/>
    </source>
</evidence>
<dbReference type="EMBL" id="CP002869">
    <property type="protein sequence ID" value="AEI39140.1"/>
    <property type="molecule type" value="Genomic_DNA"/>
</dbReference>
<organism evidence="9 10">
    <name type="scientific">Paenibacillus mucilaginosus (strain KNP414)</name>
    <dbReference type="NCBI Taxonomy" id="1036673"/>
    <lineage>
        <taxon>Bacteria</taxon>
        <taxon>Bacillati</taxon>
        <taxon>Bacillota</taxon>
        <taxon>Bacilli</taxon>
        <taxon>Bacillales</taxon>
        <taxon>Paenibacillaceae</taxon>
        <taxon>Paenibacillus</taxon>
    </lineage>
</organism>
<feature type="transmembrane region" description="Helical" evidence="6">
    <location>
        <begin position="239"/>
        <end position="260"/>
    </location>
</feature>
<dbReference type="InterPro" id="IPR058533">
    <property type="entry name" value="Cation_efflux_TM"/>
</dbReference>
<dbReference type="InterPro" id="IPR040177">
    <property type="entry name" value="SLC30A9"/>
</dbReference>
<evidence type="ECO:0000256" key="4">
    <source>
        <dbReference type="ARBA" id="ARBA00022989"/>
    </source>
</evidence>
<dbReference type="AlphaFoldDB" id="F8FPZ8"/>
<protein>
    <submittedName>
        <fullName evidence="9">Cation diffusion facilitator family transporter</fullName>
    </submittedName>
</protein>
<dbReference type="InterPro" id="IPR036837">
    <property type="entry name" value="Cation_efflux_CTD_sf"/>
</dbReference>
<feature type="transmembrane region" description="Helical" evidence="6">
    <location>
        <begin position="272"/>
        <end position="290"/>
    </location>
</feature>
<dbReference type="KEGG" id="pms:KNP414_00515"/>
<dbReference type="GO" id="GO:0016020">
    <property type="term" value="C:membrane"/>
    <property type="evidence" value="ECO:0007669"/>
    <property type="project" value="UniProtKB-SubCell"/>
</dbReference>
<accession>F8FPZ8</accession>
<dbReference type="SUPFAM" id="SSF160240">
    <property type="entry name" value="Cation efflux protein cytoplasmic domain-like"/>
    <property type="match status" value="1"/>
</dbReference>
<reference evidence="10" key="1">
    <citation type="submission" date="2011-06" db="EMBL/GenBank/DDBJ databases">
        <title>Complete genome sequence of Paenibacillus mucilaginosus KNP414.</title>
        <authorList>
            <person name="Wang J."/>
            <person name="Hu S."/>
            <person name="Hu X."/>
            <person name="Zhang B."/>
            <person name="Dong D."/>
            <person name="Zhang S."/>
            <person name="Zhao K."/>
            <person name="Wu D."/>
        </authorList>
    </citation>
    <scope>NUCLEOTIDE SEQUENCE [LARGE SCALE GENOMIC DNA]</scope>
    <source>
        <strain evidence="10">KNP414</strain>
    </source>
</reference>
<feature type="domain" description="Cation efflux protein cytoplasmic" evidence="8">
    <location>
        <begin position="304"/>
        <end position="373"/>
    </location>
</feature>
<reference evidence="9 10" key="2">
    <citation type="journal article" date="2013" name="Genome Announc.">
        <title>Genome Sequence of Growth-Improving Paenibacillus mucilaginosus Strain KNP414.</title>
        <authorList>
            <person name="Lu J.J."/>
            <person name="Wang J.F."/>
            <person name="Hu X.F."/>
        </authorList>
    </citation>
    <scope>NUCLEOTIDE SEQUENCE [LARGE SCALE GENOMIC DNA]</scope>
    <source>
        <strain evidence="9 10">KNP414</strain>
    </source>
</reference>
<dbReference type="Pfam" id="PF16916">
    <property type="entry name" value="ZT_dimer"/>
    <property type="match status" value="1"/>
</dbReference>
<dbReference type="PATRIC" id="fig|1036673.3.peg.467"/>
<feature type="transmembrane region" description="Helical" evidence="6">
    <location>
        <begin position="185"/>
        <end position="203"/>
    </location>
</feature>
<evidence type="ECO:0000256" key="5">
    <source>
        <dbReference type="ARBA" id="ARBA00023136"/>
    </source>
</evidence>
<dbReference type="SUPFAM" id="SSF161111">
    <property type="entry name" value="Cation efflux protein transmembrane domain-like"/>
    <property type="match status" value="1"/>
</dbReference>
<dbReference type="Gene3D" id="3.30.70.1350">
    <property type="entry name" value="Cation efflux protein, cytoplasmic domain"/>
    <property type="match status" value="1"/>
</dbReference>
<gene>
    <name evidence="9" type="ordered locus">KNP414_00515</name>
</gene>
<evidence type="ECO:0000256" key="1">
    <source>
        <dbReference type="ARBA" id="ARBA00004141"/>
    </source>
</evidence>
<keyword evidence="5 6" id="KW-0472">Membrane</keyword>
<sequence>MQKMLRPRFIRGMTVFPLYAVNLTEFVQNHDFQAVSLRVFTLFSSIRNVGWSSPSLFFPQNDGKGVSGMPNLWQAIRKGNTSSGIAALGNAGLAVLKGVAAFFSGSGAMFASAMHSIADAVNQGFVFAGSVLAERKPTKRFPAGFGRVINIFCMIAVIVVTVMAYETVKEGFHLLQHPAESEGFWLSFVILLAAIAVDGGVLIKAMHEILKETRVEAHGMDVIPAAFRNVGRAAPPTRLVFYEDIVATTGAVLALAAVVIAEFTPLKVFDGIATILIGLLMVIVAFKVGFDNMAGLIGVAAPVEVETKVSELILGDPDVRDINTLRIIQEGRFYHVDGYIELRRGLALAEADDIKFRVRDKLLADIDIADVTLGIIEDNGIQTWNLEELRGESRG</sequence>
<dbReference type="Gene3D" id="1.20.1510.10">
    <property type="entry name" value="Cation efflux protein transmembrane domain"/>
    <property type="match status" value="1"/>
</dbReference>
<evidence type="ECO:0000256" key="6">
    <source>
        <dbReference type="SAM" id="Phobius"/>
    </source>
</evidence>
<evidence type="ECO:0000259" key="7">
    <source>
        <dbReference type="Pfam" id="PF01545"/>
    </source>
</evidence>
<dbReference type="Proteomes" id="UP000006620">
    <property type="component" value="Chromosome"/>
</dbReference>
<evidence type="ECO:0000256" key="3">
    <source>
        <dbReference type="ARBA" id="ARBA00022692"/>
    </source>
</evidence>
<dbReference type="InterPro" id="IPR027470">
    <property type="entry name" value="Cation_efflux_CTD"/>
</dbReference>
<keyword evidence="4 6" id="KW-1133">Transmembrane helix</keyword>
<dbReference type="GO" id="GO:0006829">
    <property type="term" value="P:zinc ion transport"/>
    <property type="evidence" value="ECO:0007669"/>
    <property type="project" value="InterPro"/>
</dbReference>
<dbReference type="PANTHER" id="PTHR13414:SF9">
    <property type="entry name" value="PROTON-COUPLED ZINC ANTIPORTER SLC30A9, MITOCHONDRIAL"/>
    <property type="match status" value="1"/>
</dbReference>
<evidence type="ECO:0000256" key="2">
    <source>
        <dbReference type="ARBA" id="ARBA00022448"/>
    </source>
</evidence>
<proteinExistence type="predicted"/>
<dbReference type="Pfam" id="PF01545">
    <property type="entry name" value="Cation_efflux"/>
    <property type="match status" value="1"/>
</dbReference>
<dbReference type="GO" id="GO:0008324">
    <property type="term" value="F:monoatomic cation transmembrane transporter activity"/>
    <property type="evidence" value="ECO:0007669"/>
    <property type="project" value="InterPro"/>
</dbReference>
<keyword evidence="2" id="KW-0813">Transport</keyword>
<dbReference type="HOGENOM" id="CLU_021126_2_0_9"/>
<keyword evidence="3 6" id="KW-0812">Transmembrane</keyword>
<dbReference type="NCBIfam" id="TIGR01297">
    <property type="entry name" value="CDF"/>
    <property type="match status" value="1"/>
</dbReference>
<feature type="transmembrane region" description="Helical" evidence="6">
    <location>
        <begin position="145"/>
        <end position="165"/>
    </location>
</feature>
<name>F8FPZ8_PAEMK</name>
<dbReference type="PANTHER" id="PTHR13414">
    <property type="entry name" value="HUEL-CATION TRANSPORTER"/>
    <property type="match status" value="1"/>
</dbReference>
<dbReference type="InterPro" id="IPR027469">
    <property type="entry name" value="Cation_efflux_TMD_sf"/>
</dbReference>
<feature type="domain" description="Cation efflux protein transmembrane" evidence="7">
    <location>
        <begin position="85"/>
        <end position="296"/>
    </location>
</feature>
<comment type="subcellular location">
    <subcellularLocation>
        <location evidence="1">Membrane</location>
        <topology evidence="1">Multi-pass membrane protein</topology>
    </subcellularLocation>
</comment>
<evidence type="ECO:0000313" key="10">
    <source>
        <dbReference type="Proteomes" id="UP000006620"/>
    </source>
</evidence>